<feature type="transmembrane region" description="Helical" evidence="8">
    <location>
        <begin position="434"/>
        <end position="456"/>
    </location>
</feature>
<dbReference type="Pfam" id="PF07690">
    <property type="entry name" value="MFS_1"/>
    <property type="match status" value="1"/>
</dbReference>
<dbReference type="InterPro" id="IPR036259">
    <property type="entry name" value="MFS_trans_sf"/>
</dbReference>
<evidence type="ECO:0000313" key="10">
    <source>
        <dbReference type="Proteomes" id="UP000189911"/>
    </source>
</evidence>
<dbReference type="EMBL" id="LT598451">
    <property type="protein sequence ID" value="SCU92977.1"/>
    <property type="molecule type" value="Genomic_DNA"/>
</dbReference>
<feature type="coiled-coil region" evidence="7">
    <location>
        <begin position="27"/>
        <end position="60"/>
    </location>
</feature>
<dbReference type="SUPFAM" id="SSF103473">
    <property type="entry name" value="MFS general substrate transporter"/>
    <property type="match status" value="1"/>
</dbReference>
<feature type="transmembrane region" description="Helical" evidence="8">
    <location>
        <begin position="408"/>
        <end position="427"/>
    </location>
</feature>
<evidence type="ECO:0000256" key="4">
    <source>
        <dbReference type="ARBA" id="ARBA00022989"/>
    </source>
</evidence>
<evidence type="ECO:0000256" key="5">
    <source>
        <dbReference type="ARBA" id="ARBA00023136"/>
    </source>
</evidence>
<feature type="transmembrane region" description="Helical" evidence="8">
    <location>
        <begin position="462"/>
        <end position="482"/>
    </location>
</feature>
<evidence type="ECO:0000256" key="3">
    <source>
        <dbReference type="ARBA" id="ARBA00022692"/>
    </source>
</evidence>
<comment type="similarity">
    <text evidence="6">Belongs to the major facilitator superfamily. Allantoate permease family.</text>
</comment>
<keyword evidence="2" id="KW-0813">Transport</keyword>
<dbReference type="InterPro" id="IPR011701">
    <property type="entry name" value="MFS"/>
</dbReference>
<evidence type="ECO:0000256" key="8">
    <source>
        <dbReference type="SAM" id="Phobius"/>
    </source>
</evidence>
<feature type="transmembrane region" description="Helical" evidence="8">
    <location>
        <begin position="227"/>
        <end position="246"/>
    </location>
</feature>
<keyword evidence="4 8" id="KW-1133">Transmembrane helix</keyword>
<keyword evidence="7" id="KW-0175">Coiled coil</keyword>
<reference evidence="10" key="1">
    <citation type="submission" date="2016-03" db="EMBL/GenBank/DDBJ databases">
        <authorList>
            <person name="Devillers Hugo."/>
        </authorList>
    </citation>
    <scope>NUCLEOTIDE SEQUENCE [LARGE SCALE GENOMIC DNA]</scope>
</reference>
<comment type="subcellular location">
    <subcellularLocation>
        <location evidence="1">Membrane</location>
        <topology evidence="1">Multi-pass membrane protein</topology>
    </subcellularLocation>
</comment>
<keyword evidence="5 8" id="KW-0472">Membrane</keyword>
<feature type="transmembrane region" description="Helical" evidence="8">
    <location>
        <begin position="126"/>
        <end position="144"/>
    </location>
</feature>
<evidence type="ECO:0000256" key="1">
    <source>
        <dbReference type="ARBA" id="ARBA00004141"/>
    </source>
</evidence>
<proteinExistence type="inferred from homology"/>
<feature type="transmembrane region" description="Helical" evidence="8">
    <location>
        <begin position="196"/>
        <end position="215"/>
    </location>
</feature>
<keyword evidence="3 8" id="KW-0812">Transmembrane</keyword>
<accession>A0A1G4JQA5</accession>
<keyword evidence="10" id="KW-1185">Reference proteome</keyword>
<dbReference type="FunFam" id="1.20.1250.20:FF:000065">
    <property type="entry name" value="Putative MFS pantothenate transporter"/>
    <property type="match status" value="1"/>
</dbReference>
<protein>
    <submittedName>
        <fullName evidence="9">LANO_0E02696g1_1</fullName>
    </submittedName>
</protein>
<dbReference type="PANTHER" id="PTHR43791">
    <property type="entry name" value="PERMEASE-RELATED"/>
    <property type="match status" value="1"/>
</dbReference>
<dbReference type="Proteomes" id="UP000189911">
    <property type="component" value="Chromosome E"/>
</dbReference>
<dbReference type="PANTHER" id="PTHR43791:SF15">
    <property type="entry name" value="TRANSPORTER SEO1-RELATED"/>
    <property type="match status" value="1"/>
</dbReference>
<organism evidence="9 10">
    <name type="scientific">Lachancea nothofagi CBS 11611</name>
    <dbReference type="NCBI Taxonomy" id="1266666"/>
    <lineage>
        <taxon>Eukaryota</taxon>
        <taxon>Fungi</taxon>
        <taxon>Dikarya</taxon>
        <taxon>Ascomycota</taxon>
        <taxon>Saccharomycotina</taxon>
        <taxon>Saccharomycetes</taxon>
        <taxon>Saccharomycetales</taxon>
        <taxon>Saccharomycetaceae</taxon>
        <taxon>Lachancea</taxon>
    </lineage>
</organism>
<feature type="transmembrane region" description="Helical" evidence="8">
    <location>
        <begin position="494"/>
        <end position="516"/>
    </location>
</feature>
<feature type="transmembrane region" description="Helical" evidence="8">
    <location>
        <begin position="296"/>
        <end position="316"/>
    </location>
</feature>
<dbReference type="Gene3D" id="1.20.1250.20">
    <property type="entry name" value="MFS general substrate transporter like domains"/>
    <property type="match status" value="1"/>
</dbReference>
<dbReference type="AlphaFoldDB" id="A0A1G4JQA5"/>
<evidence type="ECO:0000256" key="2">
    <source>
        <dbReference type="ARBA" id="ARBA00022448"/>
    </source>
</evidence>
<gene>
    <name evidence="9" type="ORF">LANO_0E02696G</name>
</gene>
<sequence>MASFTAEWVTDPWRRLKWGFIPTRRVVDDVIEKVGEQDTEKETLEEKNTLEESLKDKDSEVIVEQHSRANVISTEEPKELEYRDEANRRWWSFFNEQEYRVNEAKAQQSKWWQWFGNDVSPQEKKLLLKLDILLAFYSCMAYWVKYLDFSNLNNAYVSGLREELNFKGNDLVNTQVMFTIGNIVFQLPFVFFLNKVPLNFVLPALDICWSVLTIGCAKVDTVNHLKAIRFFIGVFEAPSYLAYQYLFGSFYKHDEMVRRSAFYYFGQYAGILSAGGIQSAVYSALDGKHGLSGWRWNFIIDGLISVVVGVIGIYALPGDPHNCYSIFLTDDEIRLARKRLSENNTEKSDFSSKVFDKKVWIRIFSDWKIYALTLWNIFCWNNNNGSSGAYLLWLKSLQKYSIPEVNKLSMITPALGMIYLLGTSLFADKLHSRWGAIILTQVFNFIGNVILAAWNVPEGAKWFAYMLQYFGWAMAPVLYSWQNDICRRDSQARSVILVIMNMLAQTTTAFMSVLVWKTSEAPRFLKGYTWTAVSAFCLSVWTLLVLWLYKREEKQNARDNGIVLYNSKKGEEPLPVEKEDA</sequence>
<evidence type="ECO:0000313" key="9">
    <source>
        <dbReference type="EMBL" id="SCU92977.1"/>
    </source>
</evidence>
<feature type="transmembrane region" description="Helical" evidence="8">
    <location>
        <begin position="528"/>
        <end position="549"/>
    </location>
</feature>
<dbReference type="GO" id="GO:0022857">
    <property type="term" value="F:transmembrane transporter activity"/>
    <property type="evidence" value="ECO:0007669"/>
    <property type="project" value="InterPro"/>
</dbReference>
<dbReference type="OrthoDB" id="3639251at2759"/>
<evidence type="ECO:0000256" key="6">
    <source>
        <dbReference type="ARBA" id="ARBA00037968"/>
    </source>
</evidence>
<evidence type="ECO:0000256" key="7">
    <source>
        <dbReference type="SAM" id="Coils"/>
    </source>
</evidence>
<dbReference type="CDD" id="cd17327">
    <property type="entry name" value="MFS_FEN2_like"/>
    <property type="match status" value="1"/>
</dbReference>
<dbReference type="GO" id="GO:0016020">
    <property type="term" value="C:membrane"/>
    <property type="evidence" value="ECO:0007669"/>
    <property type="project" value="UniProtKB-SubCell"/>
</dbReference>
<name>A0A1G4JQA5_9SACH</name>
<feature type="transmembrane region" description="Helical" evidence="8">
    <location>
        <begin position="261"/>
        <end position="284"/>
    </location>
</feature>